<name>A0A370XC88_9GAMM</name>
<evidence type="ECO:0000313" key="2">
    <source>
        <dbReference type="Proteomes" id="UP000255334"/>
    </source>
</evidence>
<keyword evidence="2" id="KW-1185">Reference proteome</keyword>
<dbReference type="RefSeq" id="WP_115476173.1">
    <property type="nucleotide sequence ID" value="NZ_QRBF01000001.1"/>
</dbReference>
<dbReference type="EMBL" id="QRBF01000001">
    <property type="protein sequence ID" value="RDS85922.1"/>
    <property type="molecule type" value="Genomic_DNA"/>
</dbReference>
<reference evidence="1 2" key="1">
    <citation type="submission" date="2018-07" db="EMBL/GenBank/DDBJ databases">
        <title>Dyella monticola sp. nov. and Dyella psychrodurans sp. nov. isolated from monsoon evergreen broad-leaved forest soil of Dinghu Mountain, China.</title>
        <authorList>
            <person name="Gao Z."/>
            <person name="Qiu L."/>
        </authorList>
    </citation>
    <scope>NUCLEOTIDE SEQUENCE [LARGE SCALE GENOMIC DNA]</scope>
    <source>
        <strain evidence="1 2">4MSK11</strain>
    </source>
</reference>
<dbReference type="Proteomes" id="UP000255334">
    <property type="component" value="Unassembled WGS sequence"/>
</dbReference>
<gene>
    <name evidence="1" type="ORF">DWU99_01190</name>
</gene>
<proteinExistence type="predicted"/>
<evidence type="ECO:0000313" key="1">
    <source>
        <dbReference type="EMBL" id="RDS85922.1"/>
    </source>
</evidence>
<dbReference type="OrthoDB" id="7365273at2"/>
<accession>A0A370XC88</accession>
<sequence>MLPKTIPIKRYPELRLAARHLPETARVTPAEALGLYERDARRLDRQHMSAEERTLLNDLIREIGRGVFNG</sequence>
<dbReference type="AlphaFoldDB" id="A0A370XC88"/>
<organism evidence="1 2">
    <name type="scientific">Dyella psychrodurans</name>
    <dbReference type="NCBI Taxonomy" id="1927960"/>
    <lineage>
        <taxon>Bacteria</taxon>
        <taxon>Pseudomonadati</taxon>
        <taxon>Pseudomonadota</taxon>
        <taxon>Gammaproteobacteria</taxon>
        <taxon>Lysobacterales</taxon>
        <taxon>Rhodanobacteraceae</taxon>
        <taxon>Dyella</taxon>
    </lineage>
</organism>
<comment type="caution">
    <text evidence="1">The sequence shown here is derived from an EMBL/GenBank/DDBJ whole genome shotgun (WGS) entry which is preliminary data.</text>
</comment>
<protein>
    <submittedName>
        <fullName evidence="1">Uncharacterized protein</fullName>
    </submittedName>
</protein>